<protein>
    <submittedName>
        <fullName evidence="1">Uncharacterized protein</fullName>
    </submittedName>
</protein>
<dbReference type="EMBL" id="CBTB010000098">
    <property type="protein sequence ID" value="CDH32042.1"/>
    <property type="molecule type" value="Genomic_DNA"/>
</dbReference>
<organism evidence="1 2">
    <name type="scientific">Xenorhabdus bovienii str. Intermedium</name>
    <dbReference type="NCBI Taxonomy" id="1379677"/>
    <lineage>
        <taxon>Bacteria</taxon>
        <taxon>Pseudomonadati</taxon>
        <taxon>Pseudomonadota</taxon>
        <taxon>Gammaproteobacteria</taxon>
        <taxon>Enterobacterales</taxon>
        <taxon>Morganellaceae</taxon>
        <taxon>Xenorhabdus</taxon>
    </lineage>
</organism>
<dbReference type="HOGENOM" id="CLU_2120184_0_0_6"/>
<evidence type="ECO:0000313" key="2">
    <source>
        <dbReference type="Proteomes" id="UP000028480"/>
    </source>
</evidence>
<comment type="caution">
    <text evidence="1">The sequence shown here is derived from an EMBL/GenBank/DDBJ whole genome shotgun (WGS) entry which is preliminary data.</text>
</comment>
<gene>
    <name evidence="1" type="ORF">XBI1_1870008</name>
</gene>
<accession>A0A077Q789</accession>
<evidence type="ECO:0000313" key="1">
    <source>
        <dbReference type="EMBL" id="CDH32042.1"/>
    </source>
</evidence>
<dbReference type="Proteomes" id="UP000028480">
    <property type="component" value="Unassembled WGS sequence"/>
</dbReference>
<sequence>MYFLFDFSDKGLAKHNDLLALCLKVKLIIFSEFNGEMNFDLIGNRKRAFSLEGITISSFGTTIPISFDKGQAGSLAKYLLSHTHIDVLIEFLFLFMKYLSLKLYRSWINFNTRG</sequence>
<name>A0A077Q789_XENBV</name>
<proteinExistence type="predicted"/>
<reference evidence="1" key="1">
    <citation type="submission" date="2013-07" db="EMBL/GenBank/DDBJ databases">
        <title>Sub-species coevolution in mutualistic symbiosis.</title>
        <authorList>
            <person name="Murfin K."/>
            <person name="Klassen J."/>
            <person name="Lee M."/>
            <person name="Forst S."/>
            <person name="Stock P."/>
            <person name="Goodrich-Blair H."/>
        </authorList>
    </citation>
    <scope>NUCLEOTIDE SEQUENCE [LARGE SCALE GENOMIC DNA]</scope>
    <source>
        <strain evidence="1">Intermedium</strain>
    </source>
</reference>
<dbReference type="AlphaFoldDB" id="A0A077Q789"/>